<keyword evidence="2" id="KW-1185">Reference proteome</keyword>
<sequence length="67" mass="7905">MLYLTGQPPLKYTETWVILNITEKSPLIFNWLIAILKQDIFFNIKKLANSIGEFYFFIKEQLPSILP</sequence>
<evidence type="ECO:0000313" key="1">
    <source>
        <dbReference type="EMBL" id="KKK37611.1"/>
    </source>
</evidence>
<gene>
    <name evidence="1" type="ORF">WQ57_12815</name>
</gene>
<organism evidence="1 2">
    <name type="scientific">Mesobacillus campisalis</name>
    <dbReference type="NCBI Taxonomy" id="1408103"/>
    <lineage>
        <taxon>Bacteria</taxon>
        <taxon>Bacillati</taxon>
        <taxon>Bacillota</taxon>
        <taxon>Bacilli</taxon>
        <taxon>Bacillales</taxon>
        <taxon>Bacillaceae</taxon>
        <taxon>Mesobacillus</taxon>
    </lineage>
</organism>
<accession>A0A0M2SV81</accession>
<evidence type="ECO:0000313" key="2">
    <source>
        <dbReference type="Proteomes" id="UP000034166"/>
    </source>
</evidence>
<dbReference type="Proteomes" id="UP000034166">
    <property type="component" value="Unassembled WGS sequence"/>
</dbReference>
<comment type="caution">
    <text evidence="1">The sequence shown here is derived from an EMBL/GenBank/DDBJ whole genome shotgun (WGS) entry which is preliminary data.</text>
</comment>
<proteinExistence type="predicted"/>
<name>A0A0M2SV81_9BACI</name>
<reference evidence="1 2" key="1">
    <citation type="submission" date="2015-04" db="EMBL/GenBank/DDBJ databases">
        <title>Taxonomic description and genome sequence of Bacillus campisalis sp. nov., a novel member of the genus Bacillus isolated from solar saltern.</title>
        <authorList>
            <person name="Mathan Kumar R."/>
            <person name="Kaur G."/>
            <person name="Kumar A."/>
            <person name="Singh N.K."/>
            <person name="Kaur N."/>
            <person name="Kumar N."/>
            <person name="Mayilraj S."/>
        </authorList>
    </citation>
    <scope>NUCLEOTIDE SEQUENCE [LARGE SCALE GENOMIC DNA]</scope>
    <source>
        <strain evidence="1 2">SA2-6</strain>
    </source>
</reference>
<protein>
    <submittedName>
        <fullName evidence="1">Uncharacterized protein</fullName>
    </submittedName>
</protein>
<dbReference type="EMBL" id="LAYY01000013">
    <property type="protein sequence ID" value="KKK37611.1"/>
    <property type="molecule type" value="Genomic_DNA"/>
</dbReference>
<dbReference type="AlphaFoldDB" id="A0A0M2SV81"/>